<sequence>MPDAKLPPPTVITHAPDLHQLVERLAQEPLIAVDTESNSLYAYRERVCLIQLSTRSADYIVDPFALSDLAPLGALFAAPQIEKVLHAAENDIMVLRRDFGFRFTNIFDTAAAARILGRKALGLAAMLEEFFGVKLDKRHQRANWAARPLPPEQLDYARMDTHYLPALRDILGAQLAERGCSAEAAEIFEQLTNVQQVQAQFDPNGFWYISHARDFSLRQMAILRELYLLRDQVAQARDLPPFKVLTDETLAQLAAHPPQTLAELRAVSGVADWLVAQSGAAILEAIGTGKRAPLPVRPEQAQRDAVVLARYNALREWRKNRAVARGVESDVIVPREALWAMAENPPRSLEDLANVPSLGAWRRAQYGAEILQVLSSVPEDA</sequence>
<comment type="caution">
    <text evidence="2">The sequence shown here is derived from an EMBL/GenBank/DDBJ whole genome shotgun (WGS) entry which is preliminary data.</text>
</comment>
<evidence type="ECO:0000313" key="2">
    <source>
        <dbReference type="EMBL" id="PJF31177.1"/>
    </source>
</evidence>
<dbReference type="InterPro" id="IPR036397">
    <property type="entry name" value="RNaseH_sf"/>
</dbReference>
<dbReference type="PROSITE" id="PS50967">
    <property type="entry name" value="HRDC"/>
    <property type="match status" value="2"/>
</dbReference>
<dbReference type="PANTHER" id="PTHR47649">
    <property type="entry name" value="RIBONUCLEASE D"/>
    <property type="match status" value="1"/>
</dbReference>
<protein>
    <submittedName>
        <fullName evidence="2">Ribonuclease D</fullName>
    </submittedName>
</protein>
<accession>A0A2M8P0U9</accession>
<evidence type="ECO:0000259" key="1">
    <source>
        <dbReference type="PROSITE" id="PS50967"/>
    </source>
</evidence>
<dbReference type="Pfam" id="PF00570">
    <property type="entry name" value="HRDC"/>
    <property type="match status" value="2"/>
</dbReference>
<feature type="domain" description="HRDC" evidence="1">
    <location>
        <begin position="304"/>
        <end position="381"/>
    </location>
</feature>
<dbReference type="InterPro" id="IPR002121">
    <property type="entry name" value="HRDC_dom"/>
</dbReference>
<dbReference type="GO" id="GO:0008408">
    <property type="term" value="F:3'-5' exonuclease activity"/>
    <property type="evidence" value="ECO:0007669"/>
    <property type="project" value="InterPro"/>
</dbReference>
<dbReference type="GO" id="GO:0003676">
    <property type="term" value="F:nucleic acid binding"/>
    <property type="evidence" value="ECO:0007669"/>
    <property type="project" value="InterPro"/>
</dbReference>
<proteinExistence type="predicted"/>
<name>A0A2M8P0U9_9CHLR</name>
<dbReference type="SUPFAM" id="SSF47819">
    <property type="entry name" value="HRDC-like"/>
    <property type="match status" value="2"/>
</dbReference>
<dbReference type="Proteomes" id="UP000228921">
    <property type="component" value="Unassembled WGS sequence"/>
</dbReference>
<feature type="domain" description="HRDC" evidence="1">
    <location>
        <begin position="216"/>
        <end position="296"/>
    </location>
</feature>
<dbReference type="GO" id="GO:0000166">
    <property type="term" value="F:nucleotide binding"/>
    <property type="evidence" value="ECO:0007669"/>
    <property type="project" value="InterPro"/>
</dbReference>
<dbReference type="InterPro" id="IPR002562">
    <property type="entry name" value="3'-5'_exonuclease_dom"/>
</dbReference>
<dbReference type="SMART" id="SM00474">
    <property type="entry name" value="35EXOc"/>
    <property type="match status" value="1"/>
</dbReference>
<evidence type="ECO:0000313" key="3">
    <source>
        <dbReference type="Proteomes" id="UP000228921"/>
    </source>
</evidence>
<dbReference type="InterPro" id="IPR044876">
    <property type="entry name" value="HRDC_dom_sf"/>
</dbReference>
<dbReference type="InterPro" id="IPR010997">
    <property type="entry name" value="HRDC-like_sf"/>
</dbReference>
<gene>
    <name evidence="2" type="ORF">CUN51_04725</name>
</gene>
<reference evidence="2 3" key="1">
    <citation type="submission" date="2017-11" db="EMBL/GenBank/DDBJ databases">
        <title>Evolution of Phototrophy in the Chloroflexi Phylum Driven by Horizontal Gene Transfer.</title>
        <authorList>
            <person name="Ward L.M."/>
            <person name="Hemp J."/>
            <person name="Shih P.M."/>
            <person name="Mcglynn S.E."/>
            <person name="Fischer W."/>
        </authorList>
    </citation>
    <scope>NUCLEOTIDE SEQUENCE [LARGE SCALE GENOMIC DNA]</scope>
    <source>
        <strain evidence="2">CP2_2F</strain>
    </source>
</reference>
<dbReference type="InterPro" id="IPR012337">
    <property type="entry name" value="RNaseH-like_sf"/>
</dbReference>
<dbReference type="InterPro" id="IPR051086">
    <property type="entry name" value="RNase_D-like"/>
</dbReference>
<dbReference type="AlphaFoldDB" id="A0A2M8P0U9"/>
<dbReference type="Gene3D" id="1.10.150.80">
    <property type="entry name" value="HRDC domain"/>
    <property type="match status" value="2"/>
</dbReference>
<dbReference type="EMBL" id="PGTK01000004">
    <property type="protein sequence ID" value="PJF31177.1"/>
    <property type="molecule type" value="Genomic_DNA"/>
</dbReference>
<dbReference type="Pfam" id="PF01612">
    <property type="entry name" value="DNA_pol_A_exo1"/>
    <property type="match status" value="1"/>
</dbReference>
<organism evidence="2 3">
    <name type="scientific">Candidatus Thermofonsia Clade 1 bacterium</name>
    <dbReference type="NCBI Taxonomy" id="2364210"/>
    <lineage>
        <taxon>Bacteria</taxon>
        <taxon>Bacillati</taxon>
        <taxon>Chloroflexota</taxon>
        <taxon>Candidatus Thermofontia</taxon>
        <taxon>Candidatus Thermofonsia Clade 1</taxon>
    </lineage>
</organism>
<dbReference type="SMART" id="SM00341">
    <property type="entry name" value="HRDC"/>
    <property type="match status" value="2"/>
</dbReference>
<dbReference type="CDD" id="cd06142">
    <property type="entry name" value="RNaseD_exo"/>
    <property type="match status" value="1"/>
</dbReference>
<dbReference type="GO" id="GO:0006139">
    <property type="term" value="P:nucleobase-containing compound metabolic process"/>
    <property type="evidence" value="ECO:0007669"/>
    <property type="project" value="InterPro"/>
</dbReference>
<dbReference type="Gene3D" id="3.30.420.10">
    <property type="entry name" value="Ribonuclease H-like superfamily/Ribonuclease H"/>
    <property type="match status" value="1"/>
</dbReference>
<dbReference type="SUPFAM" id="SSF53098">
    <property type="entry name" value="Ribonuclease H-like"/>
    <property type="match status" value="1"/>
</dbReference>
<dbReference type="PANTHER" id="PTHR47649:SF1">
    <property type="entry name" value="RIBONUCLEASE D"/>
    <property type="match status" value="1"/>
</dbReference>